<sequence>LIKLFGRQKILNFKKTSAEENLRFRRDHGTSFNPCVKEVKVLLINATHGVKEHVCYNTTILGCNPVNGKYLCEKRLSIFLLTVIIVFFHYSVYARPKSREDWMGQDNDDQATSQTLGKEMKLFSRQKFLNANKITEERSLRFRRNHNTTSNPCVKAVKLEMVAIGLAVKVHECFTTTNLGCQPVNGKFLCEKIKTVDQDSA</sequence>
<comment type="caution">
    <text evidence="2">The sequence shown here is derived from an EMBL/GenBank/DDBJ whole genome shotgun (WGS) entry which is preliminary data.</text>
</comment>
<keyword evidence="1" id="KW-1133">Transmembrane helix</keyword>
<feature type="non-terminal residue" evidence="2">
    <location>
        <position position="1"/>
    </location>
</feature>
<gene>
    <name evidence="2" type="ORF">PEVE_00015233</name>
</gene>
<dbReference type="EMBL" id="CALNXI010000217">
    <property type="protein sequence ID" value="CAH3022398.1"/>
    <property type="molecule type" value="Genomic_DNA"/>
</dbReference>
<protein>
    <submittedName>
        <fullName evidence="2">Uncharacterized protein</fullName>
    </submittedName>
</protein>
<feature type="transmembrane region" description="Helical" evidence="1">
    <location>
        <begin position="76"/>
        <end position="93"/>
    </location>
</feature>
<evidence type="ECO:0000313" key="2">
    <source>
        <dbReference type="EMBL" id="CAH3022398.1"/>
    </source>
</evidence>
<proteinExistence type="predicted"/>
<accession>A0ABN8LYL7</accession>
<name>A0ABN8LYL7_9CNID</name>
<keyword evidence="1" id="KW-0812">Transmembrane</keyword>
<keyword evidence="3" id="KW-1185">Reference proteome</keyword>
<dbReference type="Proteomes" id="UP001159427">
    <property type="component" value="Unassembled WGS sequence"/>
</dbReference>
<evidence type="ECO:0000256" key="1">
    <source>
        <dbReference type="SAM" id="Phobius"/>
    </source>
</evidence>
<reference evidence="2 3" key="1">
    <citation type="submission" date="2022-05" db="EMBL/GenBank/DDBJ databases">
        <authorList>
            <consortium name="Genoscope - CEA"/>
            <person name="William W."/>
        </authorList>
    </citation>
    <scope>NUCLEOTIDE SEQUENCE [LARGE SCALE GENOMIC DNA]</scope>
</reference>
<feature type="non-terminal residue" evidence="2">
    <location>
        <position position="201"/>
    </location>
</feature>
<evidence type="ECO:0000313" key="3">
    <source>
        <dbReference type="Proteomes" id="UP001159427"/>
    </source>
</evidence>
<keyword evidence="1" id="KW-0472">Membrane</keyword>
<organism evidence="2 3">
    <name type="scientific">Porites evermanni</name>
    <dbReference type="NCBI Taxonomy" id="104178"/>
    <lineage>
        <taxon>Eukaryota</taxon>
        <taxon>Metazoa</taxon>
        <taxon>Cnidaria</taxon>
        <taxon>Anthozoa</taxon>
        <taxon>Hexacorallia</taxon>
        <taxon>Scleractinia</taxon>
        <taxon>Fungiina</taxon>
        <taxon>Poritidae</taxon>
        <taxon>Porites</taxon>
    </lineage>
</organism>